<evidence type="ECO:0000256" key="3">
    <source>
        <dbReference type="ARBA" id="ARBA00022723"/>
    </source>
</evidence>
<dbReference type="AlphaFoldDB" id="A0A163ZWD8"/>
<sequence length="268" mass="32120">MINILVTLNSNYIPPLKVMLNSLFQNNIEEKFSIYIMYSNISDQDLHELDQFVKRHNQSLYPIYVDPKLFEDAPVFRHYTSEMYYRLASHQFLPDDLDRILYLDPDIVVINPIKDFYYSDFENCLFIASEHTHSTKVANLFNKLRLKTPNAKGYFNTGVLLMNLERIRKEVKLEDIYAFINENRLKLVLPDQDVLNALYWDKIKPVDCYRYNYDARYYEIIKLLPNAKHGMEWIKENTVFIHYCGKDKPWQKNYKGELGAFYKKYEIL</sequence>
<name>A0A163ZWD8_9BACI</name>
<dbReference type="SUPFAM" id="SSF53448">
    <property type="entry name" value="Nucleotide-diphospho-sugar transferases"/>
    <property type="match status" value="1"/>
</dbReference>
<keyword evidence="2 4" id="KW-0808">Transferase</keyword>
<evidence type="ECO:0000256" key="2">
    <source>
        <dbReference type="ARBA" id="ARBA00022679"/>
    </source>
</evidence>
<organism evidence="4 5">
    <name type="scientific">Aeribacillus pallidus</name>
    <dbReference type="NCBI Taxonomy" id="33936"/>
    <lineage>
        <taxon>Bacteria</taxon>
        <taxon>Bacillati</taxon>
        <taxon>Bacillota</taxon>
        <taxon>Bacilli</taxon>
        <taxon>Bacillales</taxon>
        <taxon>Bacillaceae</taxon>
        <taxon>Aeribacillus</taxon>
    </lineage>
</organism>
<dbReference type="Gene3D" id="3.90.550.10">
    <property type="entry name" value="Spore Coat Polysaccharide Biosynthesis Protein SpsA, Chain A"/>
    <property type="match status" value="1"/>
</dbReference>
<dbReference type="GeneID" id="301124964"/>
<evidence type="ECO:0000313" key="5">
    <source>
        <dbReference type="Proteomes" id="UP000214606"/>
    </source>
</evidence>
<protein>
    <submittedName>
        <fullName evidence="4">Glycosyl transferase family 8</fullName>
    </submittedName>
</protein>
<dbReference type="PANTHER" id="PTHR13778">
    <property type="entry name" value="GLYCOSYLTRANSFERASE 8 DOMAIN-CONTAINING PROTEIN"/>
    <property type="match status" value="1"/>
</dbReference>
<dbReference type="InterPro" id="IPR050748">
    <property type="entry name" value="Glycosyltrans_8_dom-fam"/>
</dbReference>
<dbReference type="CDD" id="cd04194">
    <property type="entry name" value="GT8_A4GalT_like"/>
    <property type="match status" value="1"/>
</dbReference>
<dbReference type="Proteomes" id="UP000214606">
    <property type="component" value="Chromosome"/>
</dbReference>
<dbReference type="InterPro" id="IPR002495">
    <property type="entry name" value="Glyco_trans_8"/>
</dbReference>
<reference evidence="4 5" key="1">
    <citation type="submission" date="2016-10" db="EMBL/GenBank/DDBJ databases">
        <title>The whole genome sequencing and assembly of Aeribacillus pallidus KCTC3564 strain.</title>
        <authorList>
            <person name="Lee Y.-J."/>
            <person name="Park M.-K."/>
            <person name="Yi H."/>
            <person name="Bahn Y.-S."/>
            <person name="Kim J.F."/>
            <person name="Lee D.-W."/>
        </authorList>
    </citation>
    <scope>NUCLEOTIDE SEQUENCE [LARGE SCALE GENOMIC DNA]</scope>
    <source>
        <strain evidence="4 5">KCTC3564</strain>
    </source>
</reference>
<keyword evidence="1" id="KW-0328">Glycosyltransferase</keyword>
<dbReference type="Pfam" id="PF01501">
    <property type="entry name" value="Glyco_transf_8"/>
    <property type="match status" value="1"/>
</dbReference>
<evidence type="ECO:0000256" key="1">
    <source>
        <dbReference type="ARBA" id="ARBA00022676"/>
    </source>
</evidence>
<accession>A0A163ZWD8</accession>
<dbReference type="KEGG" id="apak:AP3564_08250"/>
<dbReference type="RefSeq" id="WP_066248838.1">
    <property type="nucleotide sequence ID" value="NZ_CP017703.1"/>
</dbReference>
<keyword evidence="3" id="KW-0479">Metal-binding</keyword>
<accession>A0A223E4M7</accession>
<gene>
    <name evidence="4" type="ORF">AP3564_08250</name>
</gene>
<dbReference type="InterPro" id="IPR029044">
    <property type="entry name" value="Nucleotide-diphossugar_trans"/>
</dbReference>
<dbReference type="GO" id="GO:0016757">
    <property type="term" value="F:glycosyltransferase activity"/>
    <property type="evidence" value="ECO:0007669"/>
    <property type="project" value="UniProtKB-KW"/>
</dbReference>
<dbReference type="GO" id="GO:0046872">
    <property type="term" value="F:metal ion binding"/>
    <property type="evidence" value="ECO:0007669"/>
    <property type="project" value="UniProtKB-KW"/>
</dbReference>
<dbReference type="EMBL" id="CP017703">
    <property type="protein sequence ID" value="ASS90217.1"/>
    <property type="molecule type" value="Genomic_DNA"/>
</dbReference>
<proteinExistence type="predicted"/>
<evidence type="ECO:0000313" key="4">
    <source>
        <dbReference type="EMBL" id="ASS90217.1"/>
    </source>
</evidence>
<dbReference type="PANTHER" id="PTHR13778:SF47">
    <property type="entry name" value="LIPOPOLYSACCHARIDE 1,3-GALACTOSYLTRANSFERASE"/>
    <property type="match status" value="1"/>
</dbReference>